<feature type="compositionally biased region" description="Polar residues" evidence="1">
    <location>
        <begin position="1"/>
        <end position="19"/>
    </location>
</feature>
<evidence type="ECO:0000256" key="1">
    <source>
        <dbReference type="SAM" id="MobiDB-lite"/>
    </source>
</evidence>
<feature type="region of interest" description="Disordered" evidence="1">
    <location>
        <begin position="64"/>
        <end position="89"/>
    </location>
</feature>
<feature type="compositionally biased region" description="Acidic residues" evidence="1">
    <location>
        <begin position="66"/>
        <end position="88"/>
    </location>
</feature>
<feature type="region of interest" description="Disordered" evidence="1">
    <location>
        <begin position="1"/>
        <end position="22"/>
    </location>
</feature>
<dbReference type="Proteomes" id="UP001341840">
    <property type="component" value="Unassembled WGS sequence"/>
</dbReference>
<proteinExistence type="predicted"/>
<accession>A0ABU6SMF5</accession>
<evidence type="ECO:0000313" key="3">
    <source>
        <dbReference type="Proteomes" id="UP001341840"/>
    </source>
</evidence>
<protein>
    <submittedName>
        <fullName evidence="2">Uncharacterized protein</fullName>
    </submittedName>
</protein>
<dbReference type="EMBL" id="JASCZI010061095">
    <property type="protein sequence ID" value="MED6137604.1"/>
    <property type="molecule type" value="Genomic_DNA"/>
</dbReference>
<organism evidence="2 3">
    <name type="scientific">Stylosanthes scabra</name>
    <dbReference type="NCBI Taxonomy" id="79078"/>
    <lineage>
        <taxon>Eukaryota</taxon>
        <taxon>Viridiplantae</taxon>
        <taxon>Streptophyta</taxon>
        <taxon>Embryophyta</taxon>
        <taxon>Tracheophyta</taxon>
        <taxon>Spermatophyta</taxon>
        <taxon>Magnoliopsida</taxon>
        <taxon>eudicotyledons</taxon>
        <taxon>Gunneridae</taxon>
        <taxon>Pentapetalae</taxon>
        <taxon>rosids</taxon>
        <taxon>fabids</taxon>
        <taxon>Fabales</taxon>
        <taxon>Fabaceae</taxon>
        <taxon>Papilionoideae</taxon>
        <taxon>50 kb inversion clade</taxon>
        <taxon>dalbergioids sensu lato</taxon>
        <taxon>Dalbergieae</taxon>
        <taxon>Pterocarpus clade</taxon>
        <taxon>Stylosanthes</taxon>
    </lineage>
</organism>
<evidence type="ECO:0000313" key="2">
    <source>
        <dbReference type="EMBL" id="MED6137604.1"/>
    </source>
</evidence>
<keyword evidence="3" id="KW-1185">Reference proteome</keyword>
<comment type="caution">
    <text evidence="2">The sequence shown here is derived from an EMBL/GenBank/DDBJ whole genome shotgun (WGS) entry which is preliminary data.</text>
</comment>
<gene>
    <name evidence="2" type="ORF">PIB30_066527</name>
</gene>
<reference evidence="2 3" key="1">
    <citation type="journal article" date="2023" name="Plants (Basel)">
        <title>Bridging the Gap: Combining Genomics and Transcriptomics Approaches to Understand Stylosanthes scabra, an Orphan Legume from the Brazilian Caatinga.</title>
        <authorList>
            <person name="Ferreira-Neto J.R.C."/>
            <person name="da Silva M.D."/>
            <person name="Binneck E."/>
            <person name="de Melo N.F."/>
            <person name="da Silva R.H."/>
            <person name="de Melo A.L.T.M."/>
            <person name="Pandolfi V."/>
            <person name="Bustamante F.O."/>
            <person name="Brasileiro-Vidal A.C."/>
            <person name="Benko-Iseppon A.M."/>
        </authorList>
    </citation>
    <scope>NUCLEOTIDE SEQUENCE [LARGE SCALE GENOMIC DNA]</scope>
    <source>
        <tissue evidence="2">Leaves</tissue>
    </source>
</reference>
<name>A0ABU6SMF5_9FABA</name>
<sequence length="166" mass="18498">MVVNSQPPSGSNPFPSQLLPNPKGVINVVQTTSNKVATIDVEEDDEEEEDDEWLYELLAKLAGVESDSEDEYEDVEDEDTTEEDEEEKMTEIIKEATEKEESSLDKEEEFFIATVYGGNKEKPEDLTEKCPDPGPCFVTCKVGKIYVLDCLCDPGACASVMPLELY</sequence>